<dbReference type="AlphaFoldDB" id="A0A8K0JHF1"/>
<dbReference type="InterPro" id="IPR051209">
    <property type="entry name" value="FAD-bind_Monooxygenase_sf"/>
</dbReference>
<evidence type="ECO:0008006" key="4">
    <source>
        <dbReference type="Google" id="ProtNLM"/>
    </source>
</evidence>
<comment type="similarity">
    <text evidence="1">Belongs to the FAD-binding monooxygenase family.</text>
</comment>
<sequence>MTSTNVSSARPAAPRTRVTIVGGGLSGISQAIQLRRQLGSRIDLTIIEKEHAAGGTWLNSTWPGAGVDIPIHLYSLYSDPKSDWSHVFADQEQVLGYLNECIEKHDLLDSFIFDTEYVSSTWDAISQTHTLTLRPTKSPGDPSSTYTHTTDILISANGPLSTPLIPQIAGLEKFRGVAFHNLHWRRVTTQNQADFNFTFENKRIAVIGNGSSAIQLIPGLASTPGVQLTQYIRSGGYYFPKHNTPIPSYKQFLYRYLPFVRYLYRYELFTAHNDRWKTRNDGDADGHDETEKVLLDYLRRTAPEEYLEALMPRYPLGCKRPAYDAGWLTSLHLPNVTLNSVGIASITETSLIDTTGKEFPADVIVFATGSDVARHGVGLNVGLYGEDGVELREFWKEIGGPQSYRGLAVPGFPNYFMTLGPNAIAGSWGYTIGNQTTVIARLIKEMLELGIGSLQPDRSYFDAHNAEIQEKLDGSTMNSKACSNWWRIGGRGRLSVPNPLDAIGLWKATRTTDWAHWVALAKPFPNADGDKEKPIAKRIDVDRELKRRRTRQTVQGTVLLAAIGGSALYWSNLGWPLYLKPVW</sequence>
<dbReference type="InterPro" id="IPR036188">
    <property type="entry name" value="FAD/NAD-bd_sf"/>
</dbReference>
<dbReference type="PANTHER" id="PTHR42877:SF4">
    <property type="entry name" value="FAD_NAD(P)-BINDING DOMAIN-CONTAINING PROTEIN-RELATED"/>
    <property type="match status" value="1"/>
</dbReference>
<keyword evidence="3" id="KW-1185">Reference proteome</keyword>
<comment type="caution">
    <text evidence="2">The sequence shown here is derived from an EMBL/GenBank/DDBJ whole genome shotgun (WGS) entry which is preliminary data.</text>
</comment>
<protein>
    <recommendedName>
        <fullName evidence="4">FAD/NAD(P)-binding domain-containing protein</fullName>
    </recommendedName>
</protein>
<dbReference type="Proteomes" id="UP000812966">
    <property type="component" value="Unassembled WGS sequence"/>
</dbReference>
<dbReference type="Gene3D" id="3.50.50.60">
    <property type="entry name" value="FAD/NAD(P)-binding domain"/>
    <property type="match status" value="2"/>
</dbReference>
<proteinExistence type="inferred from homology"/>
<dbReference type="PANTHER" id="PTHR42877">
    <property type="entry name" value="L-ORNITHINE N(5)-MONOOXYGENASE-RELATED"/>
    <property type="match status" value="1"/>
</dbReference>
<evidence type="ECO:0000256" key="1">
    <source>
        <dbReference type="ARBA" id="ARBA00010139"/>
    </source>
</evidence>
<evidence type="ECO:0000313" key="3">
    <source>
        <dbReference type="Proteomes" id="UP000812966"/>
    </source>
</evidence>
<dbReference type="Pfam" id="PF13450">
    <property type="entry name" value="NAD_binding_8"/>
    <property type="match status" value="1"/>
</dbReference>
<gene>
    <name evidence="2" type="ORF">FFLO_05104</name>
</gene>
<dbReference type="EMBL" id="JABELV010000121">
    <property type="protein sequence ID" value="KAG7530332.1"/>
    <property type="molecule type" value="Genomic_DNA"/>
</dbReference>
<organism evidence="2 3">
    <name type="scientific">Filobasidium floriforme</name>
    <dbReference type="NCBI Taxonomy" id="5210"/>
    <lineage>
        <taxon>Eukaryota</taxon>
        <taxon>Fungi</taxon>
        <taxon>Dikarya</taxon>
        <taxon>Basidiomycota</taxon>
        <taxon>Agaricomycotina</taxon>
        <taxon>Tremellomycetes</taxon>
        <taxon>Filobasidiales</taxon>
        <taxon>Filobasidiaceae</taxon>
        <taxon>Filobasidium</taxon>
    </lineage>
</organism>
<accession>A0A8K0JHF1</accession>
<reference evidence="2" key="1">
    <citation type="submission" date="2020-04" db="EMBL/GenBank/DDBJ databases">
        <title>Analysis of mating type loci in Filobasidium floriforme.</title>
        <authorList>
            <person name="Nowrousian M."/>
        </authorList>
    </citation>
    <scope>NUCLEOTIDE SEQUENCE</scope>
    <source>
        <strain evidence="2">CBS 6242</strain>
    </source>
</reference>
<evidence type="ECO:0000313" key="2">
    <source>
        <dbReference type="EMBL" id="KAG7530332.1"/>
    </source>
</evidence>
<name>A0A8K0JHF1_9TREE</name>
<dbReference type="SUPFAM" id="SSF51905">
    <property type="entry name" value="FAD/NAD(P)-binding domain"/>
    <property type="match status" value="2"/>
</dbReference>